<evidence type="ECO:0000313" key="3">
    <source>
        <dbReference type="Proteomes" id="UP000238426"/>
    </source>
</evidence>
<reference evidence="2 3" key="1">
    <citation type="submission" date="2018-03" db="EMBL/GenBank/DDBJ databases">
        <title>Mesoflavibacter sp. HG37 and Mesoflavibacter sp. HG96 sp.nov., two marine bacteria isolated from seawater of Western Pacific Ocean.</title>
        <authorList>
            <person name="Cheng H."/>
            <person name="Wu Y.-H."/>
            <person name="Guo L.-L."/>
            <person name="Xu X.-W."/>
        </authorList>
    </citation>
    <scope>NUCLEOTIDE SEQUENCE [LARGE SCALE GENOMIC DNA]</scope>
    <source>
        <strain evidence="2 3">KCTC 32269</strain>
    </source>
</reference>
<keyword evidence="1" id="KW-0812">Transmembrane</keyword>
<dbReference type="AlphaFoldDB" id="A0A2T1N8J8"/>
<sequence>MIKQNPNIIELRSKLAEVYYESGFLDSAGKYWILTEPVDNRIKKCVELYQKSVSYSGHQILREIKFNGDKTQLDEYAQAKIAELESDSEIKTGYIPHIENNFQKPKVPYIKYKRTFEDKMADFWAYFVIGVGIILFLIGIYTVFNWIFI</sequence>
<protein>
    <submittedName>
        <fullName evidence="2">Uncharacterized protein</fullName>
    </submittedName>
</protein>
<dbReference type="InterPro" id="IPR046491">
    <property type="entry name" value="DUF6584"/>
</dbReference>
<evidence type="ECO:0000313" key="2">
    <source>
        <dbReference type="EMBL" id="PSG88153.1"/>
    </source>
</evidence>
<dbReference type="OrthoDB" id="1377220at2"/>
<keyword evidence="1" id="KW-0472">Membrane</keyword>
<proteinExistence type="predicted"/>
<dbReference type="Pfam" id="PF20225">
    <property type="entry name" value="DUF6584"/>
    <property type="match status" value="1"/>
</dbReference>
<dbReference type="Proteomes" id="UP000238426">
    <property type="component" value="Unassembled WGS sequence"/>
</dbReference>
<organism evidence="2 3">
    <name type="scientific">Aurantibacter aestuarii</name>
    <dbReference type="NCBI Taxonomy" id="1266046"/>
    <lineage>
        <taxon>Bacteria</taxon>
        <taxon>Pseudomonadati</taxon>
        <taxon>Bacteroidota</taxon>
        <taxon>Flavobacteriia</taxon>
        <taxon>Flavobacteriales</taxon>
        <taxon>Flavobacteriaceae</taxon>
        <taxon>Aurantibacter</taxon>
    </lineage>
</organism>
<accession>A0A2T1N8J8</accession>
<keyword evidence="1" id="KW-1133">Transmembrane helix</keyword>
<dbReference type="EMBL" id="PXOQ01000009">
    <property type="protein sequence ID" value="PSG88153.1"/>
    <property type="molecule type" value="Genomic_DNA"/>
</dbReference>
<keyword evidence="3" id="KW-1185">Reference proteome</keyword>
<gene>
    <name evidence="2" type="ORF">C7H52_07560</name>
</gene>
<feature type="transmembrane region" description="Helical" evidence="1">
    <location>
        <begin position="123"/>
        <end position="148"/>
    </location>
</feature>
<comment type="caution">
    <text evidence="2">The sequence shown here is derived from an EMBL/GenBank/DDBJ whole genome shotgun (WGS) entry which is preliminary data.</text>
</comment>
<evidence type="ECO:0000256" key="1">
    <source>
        <dbReference type="SAM" id="Phobius"/>
    </source>
</evidence>
<name>A0A2T1N8J8_9FLAO</name>